<sequence>MTEPIDQIPVDAPSPDGSRALSETVASSGDDLYQVGDDVDDSDEKRRLTHRAERAVAARYWGAAQPRIVLTFLAMLVAWTAVIWLGLVGVIPLWIGLILNSFLASTFYMPMHEAIHGNILGKSPKSRWGEDLIGMVCSIPLGFSYKPHRASHMRHHAYTNQPGRDPDLYTDGPLSELPLKWLSIQFVSEILPLLAFVPSSRRLIPSRIKGGLRADSGSKSAGLQQLRFWIFTHGILLIAFLLGVGWPALLLWYLPAKIQSFWLTFIFAWYPHHPASKVGRYVDTRVAVFRGSRFIIRGHDHHAMHHLFPRVPHYRLRALWADLAEEMVPKGVRSEGRALGATGPVVW</sequence>
<dbReference type="GO" id="GO:0008610">
    <property type="term" value="P:lipid biosynthetic process"/>
    <property type="evidence" value="ECO:0007669"/>
    <property type="project" value="UniProtKB-ARBA"/>
</dbReference>
<protein>
    <submittedName>
        <fullName evidence="5">Unannotated protein</fullName>
    </submittedName>
</protein>
<gene>
    <name evidence="4" type="ORF">UFOPK2925_01051</name>
    <name evidence="5" type="ORF">UFOPK2996_00748</name>
</gene>
<feature type="domain" description="Fatty acid desaturase" evidence="3">
    <location>
        <begin position="92"/>
        <end position="331"/>
    </location>
</feature>
<accession>A0A6J6XES8</accession>
<proteinExistence type="predicted"/>
<dbReference type="EMBL" id="CAFAAH010000085">
    <property type="protein sequence ID" value="CAB4795282.1"/>
    <property type="molecule type" value="Genomic_DNA"/>
</dbReference>
<dbReference type="GO" id="GO:0016020">
    <property type="term" value="C:membrane"/>
    <property type="evidence" value="ECO:0007669"/>
    <property type="project" value="TreeGrafter"/>
</dbReference>
<evidence type="ECO:0000313" key="4">
    <source>
        <dbReference type="EMBL" id="CAB4784465.1"/>
    </source>
</evidence>
<feature type="transmembrane region" description="Helical" evidence="2">
    <location>
        <begin position="91"/>
        <end position="108"/>
    </location>
</feature>
<organism evidence="5">
    <name type="scientific">freshwater metagenome</name>
    <dbReference type="NCBI Taxonomy" id="449393"/>
    <lineage>
        <taxon>unclassified sequences</taxon>
        <taxon>metagenomes</taxon>
        <taxon>ecological metagenomes</taxon>
    </lineage>
</organism>
<name>A0A6J6XES8_9ZZZZ</name>
<reference evidence="5" key="1">
    <citation type="submission" date="2020-05" db="EMBL/GenBank/DDBJ databases">
        <authorList>
            <person name="Chiriac C."/>
            <person name="Salcher M."/>
            <person name="Ghai R."/>
            <person name="Kavagutti S V."/>
        </authorList>
    </citation>
    <scope>NUCLEOTIDE SEQUENCE</scope>
</reference>
<dbReference type="InterPro" id="IPR012171">
    <property type="entry name" value="Fatty_acid_desaturase"/>
</dbReference>
<keyword evidence="2" id="KW-0812">Transmembrane</keyword>
<dbReference type="Pfam" id="PF00487">
    <property type="entry name" value="FA_desaturase"/>
    <property type="match status" value="1"/>
</dbReference>
<dbReference type="PANTHER" id="PTHR19353">
    <property type="entry name" value="FATTY ACID DESATURASE 2"/>
    <property type="match status" value="1"/>
</dbReference>
<feature type="transmembrane region" description="Helical" evidence="2">
    <location>
        <begin position="228"/>
        <end position="246"/>
    </location>
</feature>
<dbReference type="PANTHER" id="PTHR19353:SF19">
    <property type="entry name" value="DELTA(5) FATTY ACID DESATURASE C-RELATED"/>
    <property type="match status" value="1"/>
</dbReference>
<dbReference type="GO" id="GO:0016717">
    <property type="term" value="F:oxidoreductase activity, acting on paired donors, with oxidation of a pair of donors resulting in the reduction of molecular oxygen to two molecules of water"/>
    <property type="evidence" value="ECO:0007669"/>
    <property type="project" value="TreeGrafter"/>
</dbReference>
<evidence type="ECO:0000256" key="2">
    <source>
        <dbReference type="SAM" id="Phobius"/>
    </source>
</evidence>
<feature type="region of interest" description="Disordered" evidence="1">
    <location>
        <begin position="1"/>
        <end position="33"/>
    </location>
</feature>
<dbReference type="InterPro" id="IPR005804">
    <property type="entry name" value="FA_desaturase_dom"/>
</dbReference>
<keyword evidence="2" id="KW-0472">Membrane</keyword>
<dbReference type="AlphaFoldDB" id="A0A6J6XES8"/>
<evidence type="ECO:0000256" key="1">
    <source>
        <dbReference type="SAM" id="MobiDB-lite"/>
    </source>
</evidence>
<keyword evidence="2" id="KW-1133">Transmembrane helix</keyword>
<evidence type="ECO:0000259" key="3">
    <source>
        <dbReference type="Pfam" id="PF00487"/>
    </source>
</evidence>
<dbReference type="EMBL" id="CAEZZU010000159">
    <property type="protein sequence ID" value="CAB4784465.1"/>
    <property type="molecule type" value="Genomic_DNA"/>
</dbReference>
<evidence type="ECO:0000313" key="5">
    <source>
        <dbReference type="EMBL" id="CAB4795282.1"/>
    </source>
</evidence>